<organism evidence="2 3">
    <name type="scientific">Atta colombica</name>
    <dbReference type="NCBI Taxonomy" id="520822"/>
    <lineage>
        <taxon>Eukaryota</taxon>
        <taxon>Metazoa</taxon>
        <taxon>Ecdysozoa</taxon>
        <taxon>Arthropoda</taxon>
        <taxon>Hexapoda</taxon>
        <taxon>Insecta</taxon>
        <taxon>Pterygota</taxon>
        <taxon>Neoptera</taxon>
        <taxon>Endopterygota</taxon>
        <taxon>Hymenoptera</taxon>
        <taxon>Apocrita</taxon>
        <taxon>Aculeata</taxon>
        <taxon>Formicoidea</taxon>
        <taxon>Formicidae</taxon>
        <taxon>Myrmicinae</taxon>
        <taxon>Atta</taxon>
    </lineage>
</organism>
<evidence type="ECO:0000313" key="2">
    <source>
        <dbReference type="EMBL" id="KYM83672.1"/>
    </source>
</evidence>
<protein>
    <submittedName>
        <fullName evidence="2">Uncharacterized protein</fullName>
    </submittedName>
</protein>
<feature type="compositionally biased region" description="Basic and acidic residues" evidence="1">
    <location>
        <begin position="145"/>
        <end position="162"/>
    </location>
</feature>
<feature type="region of interest" description="Disordered" evidence="1">
    <location>
        <begin position="145"/>
        <end position="164"/>
    </location>
</feature>
<dbReference type="Proteomes" id="UP000078540">
    <property type="component" value="Unassembled WGS sequence"/>
</dbReference>
<proteinExistence type="predicted"/>
<evidence type="ECO:0000256" key="1">
    <source>
        <dbReference type="SAM" id="MobiDB-lite"/>
    </source>
</evidence>
<evidence type="ECO:0000313" key="3">
    <source>
        <dbReference type="Proteomes" id="UP000078540"/>
    </source>
</evidence>
<sequence>MRAEAVWEVRDKRFFSFVLSLSSFNKLARRFGQYLREKRLSTGRGVTGSSKLRCGPGLSSRPEIKQCLANECRSDGQTAQQQEAAQRWYLPIRNYHSEAIQGMIWSAISFSSVWSQWYYMCLRVLDQLGLAFLAEFNFPESTTVDRRGTELQRTNNKRDGSSGKRSYPLLCRGEPFYVQVTTGIACGLHCRECIPRHAAGTWTCTNGFRGVTNIVHCDILLEFHSYFELLGDDIAAYNLSPQLSNVSSGSRSGRLHVSPTTAMT</sequence>
<dbReference type="EMBL" id="KQ976484">
    <property type="protein sequence ID" value="KYM83672.1"/>
    <property type="molecule type" value="Genomic_DNA"/>
</dbReference>
<keyword evidence="3" id="KW-1185">Reference proteome</keyword>
<name>A0A151I495_9HYME</name>
<dbReference type="AlphaFoldDB" id="A0A151I495"/>
<reference evidence="2 3" key="1">
    <citation type="submission" date="2015-09" db="EMBL/GenBank/DDBJ databases">
        <title>Atta colombica WGS genome.</title>
        <authorList>
            <person name="Nygaard S."/>
            <person name="Hu H."/>
            <person name="Boomsma J."/>
            <person name="Zhang G."/>
        </authorList>
    </citation>
    <scope>NUCLEOTIDE SEQUENCE [LARGE SCALE GENOMIC DNA]</scope>
    <source>
        <strain evidence="2">Treedump-2</strain>
        <tissue evidence="2">Whole body</tissue>
    </source>
</reference>
<gene>
    <name evidence="2" type="ORF">ALC53_05848</name>
</gene>
<accession>A0A151I495</accession>